<evidence type="ECO:0000256" key="3">
    <source>
        <dbReference type="ARBA" id="ARBA00022523"/>
    </source>
</evidence>
<evidence type="ECO:0000313" key="12">
    <source>
        <dbReference type="EMBL" id="KAK9816637.1"/>
    </source>
</evidence>
<dbReference type="Proteomes" id="UP001489004">
    <property type="component" value="Unassembled WGS sequence"/>
</dbReference>
<evidence type="ECO:0000259" key="11">
    <source>
        <dbReference type="SMART" id="SM00835"/>
    </source>
</evidence>
<feature type="binding site" evidence="7">
    <location>
        <position position="98"/>
    </location>
    <ligand>
        <name>oxalate</name>
        <dbReference type="ChEBI" id="CHEBI:30623"/>
    </ligand>
</feature>
<dbReference type="InterPro" id="IPR006045">
    <property type="entry name" value="Cupin_1"/>
</dbReference>
<keyword evidence="13" id="KW-1185">Reference proteome</keyword>
<feature type="binding site" evidence="7">
    <location>
        <position position="103"/>
    </location>
    <ligand>
        <name>oxalate</name>
        <dbReference type="ChEBI" id="CHEBI:30623"/>
    </ligand>
</feature>
<keyword evidence="4 9" id="KW-0964">Secreted</keyword>
<keyword evidence="5 7" id="KW-0479">Metal-binding</keyword>
<feature type="binding site" evidence="8">
    <location>
        <position position="98"/>
    </location>
    <ligand>
        <name>Mn(2+)</name>
        <dbReference type="ChEBI" id="CHEBI:29035"/>
    </ligand>
</feature>
<evidence type="ECO:0000256" key="4">
    <source>
        <dbReference type="ARBA" id="ARBA00022525"/>
    </source>
</evidence>
<feature type="signal peptide" evidence="9">
    <location>
        <begin position="1"/>
        <end position="20"/>
    </location>
</feature>
<feature type="binding site" evidence="8">
    <location>
        <position position="103"/>
    </location>
    <ligand>
        <name>Mn(2+)</name>
        <dbReference type="ChEBI" id="CHEBI:29035"/>
    </ligand>
</feature>
<dbReference type="PANTHER" id="PTHR31238">
    <property type="entry name" value="GERMIN-LIKE PROTEIN SUBFAMILY 3 MEMBER 3"/>
    <property type="match status" value="1"/>
</dbReference>
<evidence type="ECO:0000256" key="10">
    <source>
        <dbReference type="SAM" id="MobiDB-lite"/>
    </source>
</evidence>
<dbReference type="InterPro" id="IPR014710">
    <property type="entry name" value="RmlC-like_jellyroll"/>
</dbReference>
<protein>
    <recommendedName>
        <fullName evidence="9">Germin-like protein</fullName>
    </recommendedName>
</protein>
<reference evidence="12 13" key="1">
    <citation type="journal article" date="2024" name="Nat. Commun.">
        <title>Phylogenomics reveals the evolutionary origins of lichenization in chlorophyte algae.</title>
        <authorList>
            <person name="Puginier C."/>
            <person name="Libourel C."/>
            <person name="Otte J."/>
            <person name="Skaloud P."/>
            <person name="Haon M."/>
            <person name="Grisel S."/>
            <person name="Petersen M."/>
            <person name="Berrin J.G."/>
            <person name="Delaux P.M."/>
            <person name="Dal Grande F."/>
            <person name="Keller J."/>
        </authorList>
    </citation>
    <scope>NUCLEOTIDE SEQUENCE [LARGE SCALE GENOMIC DNA]</scope>
    <source>
        <strain evidence="12 13">SAG 2043</strain>
    </source>
</reference>
<accession>A0AAW1Q6U6</accession>
<feature type="domain" description="Cupin type-1" evidence="11">
    <location>
        <begin position="45"/>
        <end position="184"/>
    </location>
</feature>
<feature type="binding site" evidence="8">
    <location>
        <position position="145"/>
    </location>
    <ligand>
        <name>Mn(2+)</name>
        <dbReference type="ChEBI" id="CHEBI:29035"/>
    </ligand>
</feature>
<feature type="region of interest" description="Disordered" evidence="10">
    <location>
        <begin position="189"/>
        <end position="229"/>
    </location>
</feature>
<dbReference type="PRINTS" id="PR00325">
    <property type="entry name" value="GERMIN"/>
</dbReference>
<feature type="binding site" evidence="7">
    <location>
        <position position="93"/>
    </location>
    <ligand>
        <name>oxalate</name>
        <dbReference type="ChEBI" id="CHEBI:30623"/>
    </ligand>
</feature>
<proteinExistence type="inferred from homology"/>
<dbReference type="SUPFAM" id="SSF51182">
    <property type="entry name" value="RmlC-like cupins"/>
    <property type="match status" value="1"/>
</dbReference>
<evidence type="ECO:0000256" key="8">
    <source>
        <dbReference type="PIRSR" id="PIRSR601929-2"/>
    </source>
</evidence>
<feature type="binding site" evidence="8">
    <location>
        <position position="96"/>
    </location>
    <ligand>
        <name>Mn(2+)</name>
        <dbReference type="ChEBI" id="CHEBI:29035"/>
    </ligand>
</feature>
<name>A0AAW1Q6U6_9CHLO</name>
<dbReference type="EMBL" id="JALJOR010000005">
    <property type="protein sequence ID" value="KAK9816637.1"/>
    <property type="molecule type" value="Genomic_DNA"/>
</dbReference>
<keyword evidence="3 9" id="KW-0052">Apoplast</keyword>
<dbReference type="Pfam" id="PF00190">
    <property type="entry name" value="Cupin_1"/>
    <property type="match status" value="1"/>
</dbReference>
<evidence type="ECO:0000256" key="5">
    <source>
        <dbReference type="ARBA" id="ARBA00022723"/>
    </source>
</evidence>
<feature type="chain" id="PRO_5043089325" description="Germin-like protein" evidence="9">
    <location>
        <begin position="21"/>
        <end position="229"/>
    </location>
</feature>
<feature type="compositionally biased region" description="Low complexity" evidence="10">
    <location>
        <begin position="189"/>
        <end position="200"/>
    </location>
</feature>
<sequence>MWAGTLVCVVVAALLTPAQGRQSASDLAVTEATLRREVDFEGMLFNFNDHDQITSPNGGIQRNLPFNNAFLSTTMEDAGTSQILVTLGACAGNTPHSHPRASENAFLLYGTINFGIVEENENGARLVVRNMTQNTTFHVPRGLLHYSHNLDCKPAAFIANFNNKDPGTQDGMAPGPSMQDGVAMHDGVAVQSASAQAAAPSPAPTNESPPPDEASAAITGPVGPGWRRH</sequence>
<dbReference type="Gene3D" id="2.60.120.10">
    <property type="entry name" value="Jelly Rolls"/>
    <property type="match status" value="1"/>
</dbReference>
<comment type="caution">
    <text evidence="12">The sequence shown here is derived from an EMBL/GenBank/DDBJ whole genome shotgun (WGS) entry which is preliminary data.</text>
</comment>
<keyword evidence="6 7" id="KW-0464">Manganese</keyword>
<evidence type="ECO:0000256" key="6">
    <source>
        <dbReference type="ARBA" id="ARBA00023211"/>
    </source>
</evidence>
<evidence type="ECO:0000256" key="9">
    <source>
        <dbReference type="RuleBase" id="RU366015"/>
    </source>
</evidence>
<dbReference type="GO" id="GO:0048046">
    <property type="term" value="C:apoplast"/>
    <property type="evidence" value="ECO:0007669"/>
    <property type="project" value="UniProtKB-SubCell"/>
</dbReference>
<dbReference type="AlphaFoldDB" id="A0AAW1Q6U6"/>
<dbReference type="InterPro" id="IPR011051">
    <property type="entry name" value="RmlC_Cupin_sf"/>
</dbReference>
<gene>
    <name evidence="12" type="ORF">WJX72_003110</name>
</gene>
<evidence type="ECO:0000256" key="1">
    <source>
        <dbReference type="ARBA" id="ARBA00004271"/>
    </source>
</evidence>
<keyword evidence="9" id="KW-0732">Signal</keyword>
<feature type="compositionally biased region" description="Pro residues" evidence="10">
    <location>
        <begin position="201"/>
        <end position="212"/>
    </location>
</feature>
<evidence type="ECO:0000256" key="2">
    <source>
        <dbReference type="ARBA" id="ARBA00007456"/>
    </source>
</evidence>
<dbReference type="InterPro" id="IPR001929">
    <property type="entry name" value="Germin"/>
</dbReference>
<evidence type="ECO:0000313" key="13">
    <source>
        <dbReference type="Proteomes" id="UP001489004"/>
    </source>
</evidence>
<dbReference type="SMART" id="SM00835">
    <property type="entry name" value="Cupin_1"/>
    <property type="match status" value="1"/>
</dbReference>
<comment type="subcellular location">
    <subcellularLocation>
        <location evidence="1 9">Secreted</location>
        <location evidence="1 9">Extracellular space</location>
        <location evidence="1 9">Apoplast</location>
    </subcellularLocation>
</comment>
<evidence type="ECO:0000256" key="7">
    <source>
        <dbReference type="PIRSR" id="PIRSR601929-1"/>
    </source>
</evidence>
<dbReference type="GO" id="GO:0030145">
    <property type="term" value="F:manganese ion binding"/>
    <property type="evidence" value="ECO:0007669"/>
    <property type="project" value="UniProtKB-UniRule"/>
</dbReference>
<organism evidence="12 13">
    <name type="scientific">[Myrmecia] bisecta</name>
    <dbReference type="NCBI Taxonomy" id="41462"/>
    <lineage>
        <taxon>Eukaryota</taxon>
        <taxon>Viridiplantae</taxon>
        <taxon>Chlorophyta</taxon>
        <taxon>core chlorophytes</taxon>
        <taxon>Trebouxiophyceae</taxon>
        <taxon>Trebouxiales</taxon>
        <taxon>Trebouxiaceae</taxon>
        <taxon>Myrmecia</taxon>
    </lineage>
</organism>
<comment type="similarity">
    <text evidence="2 9">Belongs to the germin family.</text>
</comment>